<evidence type="ECO:0000256" key="1">
    <source>
        <dbReference type="ARBA" id="ARBA00022670"/>
    </source>
</evidence>
<dbReference type="Proteomes" id="UP000197619">
    <property type="component" value="Unassembled WGS sequence"/>
</dbReference>
<evidence type="ECO:0000256" key="4">
    <source>
        <dbReference type="SAM" id="MobiDB-lite"/>
    </source>
</evidence>
<evidence type="ECO:0000313" key="6">
    <source>
        <dbReference type="EMBL" id="OWK59639.1"/>
    </source>
</evidence>
<keyword evidence="2" id="KW-0064">Aspartyl protease</keyword>
<sequence length="264" mass="29296">MCKRTALTGHQIISINLMYHPQDPPQELPAAAIPAGKQAVERDAGLCDDRKWLASGPQPPYTPGKPLPGQYNSLDRSHEDGLRLSRRTSQLNQDNRRVLCSSVHLMLPDEELVHDPTGFLPPPYYDWPMTVLLLGDSRHTPDEIAIIPEGKFITGDLMSDTGANVTIIPQAKWLCDWEPVSACGTISGMGGAVNSFYSKHLLAVLDIKDCFFNILLYPGDAPRFAFSVPSVNGGEPYKREYPCYFLENGTQDCEEKVTSEFICE</sequence>
<dbReference type="InterPro" id="IPR051592">
    <property type="entry name" value="HERV-K_Pro_peptidase_A2"/>
</dbReference>
<evidence type="ECO:0000256" key="3">
    <source>
        <dbReference type="ARBA" id="ARBA00022801"/>
    </source>
</evidence>
<keyword evidence="3" id="KW-0378">Hydrolase</keyword>
<accession>A0A218V0Z1</accession>
<keyword evidence="7" id="KW-1185">Reference proteome</keyword>
<dbReference type="PROSITE" id="PS50175">
    <property type="entry name" value="ASP_PROT_RETROV"/>
    <property type="match status" value="1"/>
</dbReference>
<dbReference type="InterPro" id="IPR021109">
    <property type="entry name" value="Peptidase_aspartic_dom_sf"/>
</dbReference>
<dbReference type="InterPro" id="IPR001995">
    <property type="entry name" value="Peptidase_A2_cat"/>
</dbReference>
<comment type="caution">
    <text evidence="6">The sequence shown here is derived from an EMBL/GenBank/DDBJ whole genome shotgun (WGS) entry which is preliminary data.</text>
</comment>
<evidence type="ECO:0000313" key="7">
    <source>
        <dbReference type="Proteomes" id="UP000197619"/>
    </source>
</evidence>
<feature type="region of interest" description="Disordered" evidence="4">
    <location>
        <begin position="52"/>
        <end position="80"/>
    </location>
</feature>
<reference evidence="6 7" key="1">
    <citation type="submission" date="2017-05" db="EMBL/GenBank/DDBJ databases">
        <title>Genome of assembly of the Bengalese finch, Lonchura striata domestica.</title>
        <authorList>
            <person name="Colquitt B.M."/>
            <person name="Brainard M.S."/>
        </authorList>
    </citation>
    <scope>NUCLEOTIDE SEQUENCE [LARGE SCALE GENOMIC DNA]</scope>
    <source>
        <strain evidence="6">White83orange57</strain>
    </source>
</reference>
<dbReference type="PANTHER" id="PTHR19422">
    <property type="entry name" value="GAG RETROVIRAL POLYPROTEIN"/>
    <property type="match status" value="1"/>
</dbReference>
<organism evidence="6 7">
    <name type="scientific">Lonchura striata</name>
    <name type="common">white-rumped munia</name>
    <dbReference type="NCBI Taxonomy" id="40157"/>
    <lineage>
        <taxon>Eukaryota</taxon>
        <taxon>Metazoa</taxon>
        <taxon>Chordata</taxon>
        <taxon>Craniata</taxon>
        <taxon>Vertebrata</taxon>
        <taxon>Euteleostomi</taxon>
        <taxon>Archelosauria</taxon>
        <taxon>Archosauria</taxon>
        <taxon>Dinosauria</taxon>
        <taxon>Saurischia</taxon>
        <taxon>Theropoda</taxon>
        <taxon>Coelurosauria</taxon>
        <taxon>Aves</taxon>
        <taxon>Neognathae</taxon>
        <taxon>Neoaves</taxon>
        <taxon>Telluraves</taxon>
        <taxon>Australaves</taxon>
        <taxon>Passeriformes</taxon>
        <taxon>Passeroidea</taxon>
        <taxon>Estrildidae</taxon>
        <taxon>Estrildinae</taxon>
        <taxon>Lonchura</taxon>
    </lineage>
</organism>
<feature type="domain" description="Peptidase A2" evidence="5">
    <location>
        <begin position="155"/>
        <end position="222"/>
    </location>
</feature>
<dbReference type="SUPFAM" id="SSF50630">
    <property type="entry name" value="Acid proteases"/>
    <property type="match status" value="1"/>
</dbReference>
<dbReference type="InterPro" id="IPR043502">
    <property type="entry name" value="DNA/RNA_pol_sf"/>
</dbReference>
<feature type="compositionally biased region" description="Pro residues" evidence="4">
    <location>
        <begin position="57"/>
        <end position="66"/>
    </location>
</feature>
<dbReference type="GO" id="GO:0004190">
    <property type="term" value="F:aspartic-type endopeptidase activity"/>
    <property type="evidence" value="ECO:0007669"/>
    <property type="project" value="UniProtKB-KW"/>
</dbReference>
<protein>
    <recommendedName>
        <fullName evidence="5">Peptidase A2 domain-containing protein</fullName>
    </recommendedName>
</protein>
<evidence type="ECO:0000256" key="2">
    <source>
        <dbReference type="ARBA" id="ARBA00022750"/>
    </source>
</evidence>
<dbReference type="Gene3D" id="2.40.70.10">
    <property type="entry name" value="Acid Proteases"/>
    <property type="match status" value="1"/>
</dbReference>
<dbReference type="PANTHER" id="PTHR19422:SF123">
    <property type="entry name" value="RT1 CLASS I, LOCUS CE15"/>
    <property type="match status" value="1"/>
</dbReference>
<evidence type="ECO:0000259" key="5">
    <source>
        <dbReference type="PROSITE" id="PS50175"/>
    </source>
</evidence>
<dbReference type="AlphaFoldDB" id="A0A218V0Z1"/>
<gene>
    <name evidence="6" type="ORF">RLOC_00000152</name>
</gene>
<keyword evidence="1" id="KW-0645">Protease</keyword>
<dbReference type="EMBL" id="MUZQ01000074">
    <property type="protein sequence ID" value="OWK59639.1"/>
    <property type="molecule type" value="Genomic_DNA"/>
</dbReference>
<dbReference type="GO" id="GO:0006508">
    <property type="term" value="P:proteolysis"/>
    <property type="evidence" value="ECO:0007669"/>
    <property type="project" value="UniProtKB-KW"/>
</dbReference>
<dbReference type="SUPFAM" id="SSF56672">
    <property type="entry name" value="DNA/RNA polymerases"/>
    <property type="match status" value="1"/>
</dbReference>
<proteinExistence type="predicted"/>
<name>A0A218V0Z1_9PASE</name>